<comment type="similarity">
    <text evidence="1">Belongs to the AHA1 family.</text>
</comment>
<dbReference type="RefSeq" id="WP_021009314.1">
    <property type="nucleotide sequence ID" value="NZ_ASHR01000003.1"/>
</dbReference>
<gene>
    <name evidence="3" type="ORF">L332_13920</name>
</gene>
<evidence type="ECO:0000313" key="4">
    <source>
        <dbReference type="Proteomes" id="UP000016462"/>
    </source>
</evidence>
<dbReference type="InterPro" id="IPR023393">
    <property type="entry name" value="START-like_dom_sf"/>
</dbReference>
<reference evidence="3 4" key="1">
    <citation type="journal article" date="2013" name="Genome Announc.">
        <title>First draft genome sequence from a member of the genus agrococcus, isolated from modern microbialites.</title>
        <authorList>
            <person name="White R.A.III."/>
            <person name="Grassa C.J."/>
            <person name="Suttle C.A."/>
        </authorList>
    </citation>
    <scope>NUCLEOTIDE SEQUENCE [LARGE SCALE GENOMIC DNA]</scope>
    <source>
        <strain evidence="3 4">RW1</strain>
    </source>
</reference>
<name>U1MUA0_9MICO</name>
<feature type="domain" description="Activator of Hsp90 ATPase homologue 1/2-like C-terminal" evidence="2">
    <location>
        <begin position="21"/>
        <end position="150"/>
    </location>
</feature>
<dbReference type="Gene3D" id="3.30.530.20">
    <property type="match status" value="1"/>
</dbReference>
<evidence type="ECO:0000259" key="2">
    <source>
        <dbReference type="Pfam" id="PF08327"/>
    </source>
</evidence>
<protein>
    <recommendedName>
        <fullName evidence="2">Activator of Hsp90 ATPase homologue 1/2-like C-terminal domain-containing protein</fullName>
    </recommendedName>
</protein>
<sequence length="155" mass="17552">MAETTHERVGEQSIVHGREFDASPEHVQRAHTTAELFAQWMGPRGSRLRIDRFEAHTGGRFDYTVEAGGEWRFWGSYHEVVEGRIVHTWELQQEPGHPTLEVLELRELPGGRCALEITSTFASRAACDAMVESRLDGGMDEGFERLDELLAHLAH</sequence>
<dbReference type="AlphaFoldDB" id="U1MUA0"/>
<dbReference type="OrthoDB" id="5185819at2"/>
<proteinExistence type="inferred from homology"/>
<dbReference type="Proteomes" id="UP000016462">
    <property type="component" value="Unassembled WGS sequence"/>
</dbReference>
<accession>U1MUA0</accession>
<dbReference type="InterPro" id="IPR013538">
    <property type="entry name" value="ASHA1/2-like_C"/>
</dbReference>
<evidence type="ECO:0000256" key="1">
    <source>
        <dbReference type="ARBA" id="ARBA00006817"/>
    </source>
</evidence>
<evidence type="ECO:0000313" key="3">
    <source>
        <dbReference type="EMBL" id="ERG65531.1"/>
    </source>
</evidence>
<dbReference type="EMBL" id="ASHR01000003">
    <property type="protein sequence ID" value="ERG65531.1"/>
    <property type="molecule type" value="Genomic_DNA"/>
</dbReference>
<keyword evidence="4" id="KW-1185">Reference proteome</keyword>
<comment type="caution">
    <text evidence="3">The sequence shown here is derived from an EMBL/GenBank/DDBJ whole genome shotgun (WGS) entry which is preliminary data.</text>
</comment>
<organism evidence="3 4">
    <name type="scientific">Agrococcus pavilionensis RW1</name>
    <dbReference type="NCBI Taxonomy" id="1330458"/>
    <lineage>
        <taxon>Bacteria</taxon>
        <taxon>Bacillati</taxon>
        <taxon>Actinomycetota</taxon>
        <taxon>Actinomycetes</taxon>
        <taxon>Micrococcales</taxon>
        <taxon>Microbacteriaceae</taxon>
        <taxon>Agrococcus</taxon>
    </lineage>
</organism>
<dbReference type="SUPFAM" id="SSF55961">
    <property type="entry name" value="Bet v1-like"/>
    <property type="match status" value="1"/>
</dbReference>
<dbReference type="Pfam" id="PF08327">
    <property type="entry name" value="AHSA1"/>
    <property type="match status" value="1"/>
</dbReference>